<comment type="subunit">
    <text evidence="5 10">Heterodimer of LeuC and LeuD.</text>
</comment>
<comment type="pathway">
    <text evidence="3 10">Amino-acid biosynthesis; L-leucine biosynthesis; L-leucine from 3-methyl-2-oxobutanoate: step 2/4.</text>
</comment>
<name>A0A5N3PIQ4_9HYPH</name>
<comment type="function">
    <text evidence="2 10">Catalyzes the isomerization between 2-isopropylmalate and 3-isopropylmalate, via the formation of 2-isopropylmaleate.</text>
</comment>
<dbReference type="PANTHER" id="PTHR43345:SF5">
    <property type="entry name" value="3-ISOPROPYLMALATE DEHYDRATASE SMALL SUBUNIT"/>
    <property type="match status" value="1"/>
</dbReference>
<feature type="domain" description="Aconitase A/isopropylmalate dehydratase small subunit swivel" evidence="11">
    <location>
        <begin position="1"/>
        <end position="123"/>
    </location>
</feature>
<comment type="similarity">
    <text evidence="4 10">Belongs to the LeuD family. LeuD type 1 subfamily.</text>
</comment>
<proteinExistence type="inferred from homology"/>
<dbReference type="Pfam" id="PF00694">
    <property type="entry name" value="Aconitase_C"/>
    <property type="match status" value="1"/>
</dbReference>
<keyword evidence="13" id="KW-1185">Reference proteome</keyword>
<evidence type="ECO:0000256" key="8">
    <source>
        <dbReference type="ARBA" id="ARBA00023239"/>
    </source>
</evidence>
<evidence type="ECO:0000256" key="6">
    <source>
        <dbReference type="ARBA" id="ARBA00022430"/>
    </source>
</evidence>
<dbReference type="AlphaFoldDB" id="A0A5N3PIQ4"/>
<dbReference type="InterPro" id="IPR033940">
    <property type="entry name" value="IPMI_Swivel"/>
</dbReference>
<keyword evidence="7 10" id="KW-0028">Amino-acid biosynthesis</keyword>
<evidence type="ECO:0000313" key="12">
    <source>
        <dbReference type="EMBL" id="KAB0269619.1"/>
    </source>
</evidence>
<evidence type="ECO:0000256" key="9">
    <source>
        <dbReference type="ARBA" id="ARBA00023304"/>
    </source>
</evidence>
<dbReference type="EMBL" id="VCMV01000002">
    <property type="protein sequence ID" value="KAB0269619.1"/>
    <property type="molecule type" value="Genomic_DNA"/>
</dbReference>
<dbReference type="UniPathway" id="UPA00048">
    <property type="reaction ID" value="UER00071"/>
</dbReference>
<dbReference type="Proteomes" id="UP000325684">
    <property type="component" value="Unassembled WGS sequence"/>
</dbReference>
<comment type="catalytic activity">
    <reaction evidence="1 10">
        <text>(2R,3S)-3-isopropylmalate = (2S)-2-isopropylmalate</text>
        <dbReference type="Rhea" id="RHEA:32287"/>
        <dbReference type="ChEBI" id="CHEBI:1178"/>
        <dbReference type="ChEBI" id="CHEBI:35121"/>
        <dbReference type="EC" id="4.2.1.33"/>
    </reaction>
</comment>
<evidence type="ECO:0000256" key="10">
    <source>
        <dbReference type="HAMAP-Rule" id="MF_01031"/>
    </source>
</evidence>
<dbReference type="EC" id="4.2.1.33" evidence="10"/>
<dbReference type="NCBIfam" id="TIGR00171">
    <property type="entry name" value="leuD"/>
    <property type="match status" value="1"/>
</dbReference>
<keyword evidence="8 10" id="KW-0456">Lyase</keyword>
<dbReference type="Gene3D" id="3.20.19.10">
    <property type="entry name" value="Aconitase, domain 4"/>
    <property type="match status" value="1"/>
</dbReference>
<dbReference type="InterPro" id="IPR050075">
    <property type="entry name" value="LeuD"/>
</dbReference>
<keyword evidence="9 10" id="KW-0100">Branched-chain amino acid biosynthesis</keyword>
<dbReference type="InterPro" id="IPR000573">
    <property type="entry name" value="AconitaseA/IPMdHydase_ssu_swvl"/>
</dbReference>
<dbReference type="SUPFAM" id="SSF52016">
    <property type="entry name" value="LeuD/IlvD-like"/>
    <property type="match status" value="1"/>
</dbReference>
<gene>
    <name evidence="10 12" type="primary">leuD</name>
    <name evidence="12" type="ORF">FEZ63_00780</name>
</gene>
<evidence type="ECO:0000256" key="7">
    <source>
        <dbReference type="ARBA" id="ARBA00022605"/>
    </source>
</evidence>
<organism evidence="12 13">
    <name type="scientific">Microvirga brassicacearum</name>
    <dbReference type="NCBI Taxonomy" id="2580413"/>
    <lineage>
        <taxon>Bacteria</taxon>
        <taxon>Pseudomonadati</taxon>
        <taxon>Pseudomonadota</taxon>
        <taxon>Alphaproteobacteria</taxon>
        <taxon>Hyphomicrobiales</taxon>
        <taxon>Methylobacteriaceae</taxon>
        <taxon>Microvirga</taxon>
    </lineage>
</organism>
<evidence type="ECO:0000256" key="2">
    <source>
        <dbReference type="ARBA" id="ARBA00002695"/>
    </source>
</evidence>
<evidence type="ECO:0000256" key="4">
    <source>
        <dbReference type="ARBA" id="ARBA00009845"/>
    </source>
</evidence>
<accession>A0A5N3PIQ4</accession>
<protein>
    <recommendedName>
        <fullName evidence="10">3-isopropylmalate dehydratase small subunit</fullName>
        <ecNumber evidence="10">4.2.1.33</ecNumber>
    </recommendedName>
    <alternativeName>
        <fullName evidence="10">Alpha-IPM isomerase</fullName>
        <shortName evidence="10">IPMI</shortName>
    </alternativeName>
    <alternativeName>
        <fullName evidence="10">Isopropylmalate isomerase</fullName>
    </alternativeName>
</protein>
<dbReference type="PANTHER" id="PTHR43345">
    <property type="entry name" value="3-ISOPROPYLMALATE DEHYDRATASE SMALL SUBUNIT 2-RELATED-RELATED"/>
    <property type="match status" value="1"/>
</dbReference>
<comment type="caution">
    <text evidence="12">The sequence shown here is derived from an EMBL/GenBank/DDBJ whole genome shotgun (WGS) entry which is preliminary data.</text>
</comment>
<evidence type="ECO:0000256" key="1">
    <source>
        <dbReference type="ARBA" id="ARBA00000491"/>
    </source>
</evidence>
<dbReference type="HAMAP" id="MF_01031">
    <property type="entry name" value="LeuD_type1"/>
    <property type="match status" value="1"/>
</dbReference>
<reference evidence="12 13" key="1">
    <citation type="journal article" date="2019" name="Microorganisms">
        <title>Genome Insights into the Novel Species Microvirga brassicacearum, a Rapeseed Endophyte with Biotechnological Potential.</title>
        <authorList>
            <person name="Jimenez-Gomez A."/>
            <person name="Saati-Santamaria Z."/>
            <person name="Igual J.M."/>
            <person name="Rivas R."/>
            <person name="Mateos P.F."/>
            <person name="Garcia-Fraile P."/>
        </authorList>
    </citation>
    <scope>NUCLEOTIDE SEQUENCE [LARGE SCALE GENOMIC DNA]</scope>
    <source>
        <strain evidence="12 13">CDVBN77</strain>
    </source>
</reference>
<dbReference type="OrthoDB" id="9777465at2"/>
<dbReference type="GO" id="GO:0009316">
    <property type="term" value="C:3-isopropylmalate dehydratase complex"/>
    <property type="evidence" value="ECO:0007669"/>
    <property type="project" value="InterPro"/>
</dbReference>
<keyword evidence="6 10" id="KW-0432">Leucine biosynthesis</keyword>
<evidence type="ECO:0000256" key="3">
    <source>
        <dbReference type="ARBA" id="ARBA00004729"/>
    </source>
</evidence>
<dbReference type="NCBIfam" id="NF002458">
    <property type="entry name" value="PRK01641.1"/>
    <property type="match status" value="1"/>
</dbReference>
<dbReference type="InterPro" id="IPR015928">
    <property type="entry name" value="Aconitase/3IPM_dehydase_swvl"/>
</dbReference>
<dbReference type="GO" id="GO:0009098">
    <property type="term" value="P:L-leucine biosynthetic process"/>
    <property type="evidence" value="ECO:0007669"/>
    <property type="project" value="UniProtKB-UniRule"/>
</dbReference>
<evidence type="ECO:0000256" key="5">
    <source>
        <dbReference type="ARBA" id="ARBA00011271"/>
    </source>
</evidence>
<evidence type="ECO:0000313" key="13">
    <source>
        <dbReference type="Proteomes" id="UP000325684"/>
    </source>
</evidence>
<dbReference type="GO" id="GO:0003861">
    <property type="term" value="F:3-isopropylmalate dehydratase activity"/>
    <property type="evidence" value="ECO:0007669"/>
    <property type="project" value="UniProtKB-UniRule"/>
</dbReference>
<sequence>MQAFIKETALAAPIPGRNVDTDQIIPARFLKADRSAGYGPFLFHDLRFTPDGTEREDFVLNQEPHRQARILVTDENFGCGSSREGAVYALCDYGIKALIGPSFGDIFYNNALKNGLIPVRLPEEVVAGLRRELLTGPERGITIDLEAERVTFPDGTEHALAIDPFWRECIMKGVDEVELTLGYMPQIRDFEDRYLSEMRWINR</sequence>
<evidence type="ECO:0000259" key="11">
    <source>
        <dbReference type="Pfam" id="PF00694"/>
    </source>
</evidence>
<dbReference type="InterPro" id="IPR004431">
    <property type="entry name" value="3-IsopropMal_deHydase_ssu"/>
</dbReference>
<dbReference type="CDD" id="cd01577">
    <property type="entry name" value="IPMI_Swivel"/>
    <property type="match status" value="1"/>
</dbReference>